<accession>D7WAL1</accession>
<dbReference type="Proteomes" id="UP000004208">
    <property type="component" value="Unassembled WGS sequence"/>
</dbReference>
<dbReference type="EMBL" id="ACLJ02000001">
    <property type="protein sequence ID" value="EFK54892.1"/>
    <property type="molecule type" value="Genomic_DNA"/>
</dbReference>
<sequence>MTEPTDSTWIQAPDGYALTIADGAIRARNAKGKVLKSVPAKVKKTDEFLELDNLLTWLQSHDAECGSTVETWLLRSLPVPTAVIAAVWPDETWQSWLRDLIIQQVDGEDPGAEETGFLRDASATDDQIHLGIVDLDGETRTIVSDEILIPHPALLEDLADLREFAADLGVEQRFDQLQRAVYELPDPLPEPAVTKLDTWANGRFEQGRFATGRAQTAGFGIKGGFAVARIHEAGRLVEARYWIGANENPEVETWTGELQWEVDGETVPVRELGPVAYSEGVRMATFIYAGRSVEGEGNE</sequence>
<protein>
    <recommendedName>
        <fullName evidence="1">DUF4132 domain-containing protein</fullName>
    </recommendedName>
</protein>
<keyword evidence="3" id="KW-1185">Reference proteome</keyword>
<dbReference type="OrthoDB" id="4518949at2"/>
<dbReference type="AlphaFoldDB" id="D7WAL1"/>
<evidence type="ECO:0000313" key="2">
    <source>
        <dbReference type="EMBL" id="EFK54892.1"/>
    </source>
</evidence>
<organism evidence="2 3">
    <name type="scientific">Corynebacterium genitalium ATCC 33030</name>
    <dbReference type="NCBI Taxonomy" id="585529"/>
    <lineage>
        <taxon>Bacteria</taxon>
        <taxon>Bacillati</taxon>
        <taxon>Actinomycetota</taxon>
        <taxon>Actinomycetes</taxon>
        <taxon>Mycobacteriales</taxon>
        <taxon>Corynebacteriaceae</taxon>
        <taxon>Corynebacterium</taxon>
    </lineage>
</organism>
<comment type="caution">
    <text evidence="2">The sequence shown here is derived from an EMBL/GenBank/DDBJ whole genome shotgun (WGS) entry which is preliminary data.</text>
</comment>
<evidence type="ECO:0000313" key="3">
    <source>
        <dbReference type="Proteomes" id="UP000004208"/>
    </source>
</evidence>
<dbReference type="InterPro" id="IPR025406">
    <property type="entry name" value="DUF4132"/>
</dbReference>
<dbReference type="STRING" id="585529.HMPREF0291_10150"/>
<dbReference type="RefSeq" id="WP_005286419.1">
    <property type="nucleotide sequence ID" value="NZ_CM000961.1"/>
</dbReference>
<dbReference type="HOGENOM" id="CLU_983037_0_0_11"/>
<name>D7WAL1_9CORY</name>
<reference evidence="2" key="1">
    <citation type="submission" date="2010-06" db="EMBL/GenBank/DDBJ databases">
        <authorList>
            <person name="Muzny D."/>
            <person name="Qin X."/>
            <person name="Buhay C."/>
            <person name="Dugan-Rocha S."/>
            <person name="Ding Y."/>
            <person name="Chen G."/>
            <person name="Hawes A."/>
            <person name="Holder M."/>
            <person name="Jhangiani S."/>
            <person name="Johnson A."/>
            <person name="Khan Z."/>
            <person name="Li Z."/>
            <person name="Liu W."/>
            <person name="Liu X."/>
            <person name="Perez L."/>
            <person name="Shen H."/>
            <person name="Wang Q."/>
            <person name="Watt J."/>
            <person name="Xi L."/>
            <person name="Xin Y."/>
            <person name="Zhou J."/>
            <person name="Deng J."/>
            <person name="Jiang H."/>
            <person name="Liu Y."/>
            <person name="Qu J."/>
            <person name="Song X.-Z."/>
            <person name="Zhang L."/>
            <person name="Villasana D."/>
            <person name="Johnson A."/>
            <person name="Liu J."/>
            <person name="Liyanage D."/>
            <person name="Lorensuhewa L."/>
            <person name="Robinson T."/>
            <person name="Song A."/>
            <person name="Song B.-B."/>
            <person name="Dinh H."/>
            <person name="Thornton R."/>
            <person name="Coyle M."/>
            <person name="Francisco L."/>
            <person name="Jackson L."/>
            <person name="Javaid M."/>
            <person name="Korchina V."/>
            <person name="Kovar C."/>
            <person name="Mata R."/>
            <person name="Mathew T."/>
            <person name="Ngo R."/>
            <person name="Nguyen L."/>
            <person name="Nguyen N."/>
            <person name="Okwuonu G."/>
            <person name="Ongeri F."/>
            <person name="Pham C."/>
            <person name="Simmons D."/>
            <person name="Wilczek-Boney K."/>
            <person name="Hale W."/>
            <person name="Jakkamsetti A."/>
            <person name="Pham P."/>
            <person name="Ruth R."/>
            <person name="San Lucas F."/>
            <person name="Warren J."/>
            <person name="Zhang J."/>
            <person name="Zhao Z."/>
            <person name="Zhou C."/>
            <person name="Zhu D."/>
            <person name="Lee S."/>
            <person name="Bess C."/>
            <person name="Blankenburg K."/>
            <person name="Forbes L."/>
            <person name="Fu Q."/>
            <person name="Gubbala S."/>
            <person name="Hirani K."/>
            <person name="Jayaseelan J.C."/>
            <person name="Lara F."/>
            <person name="Munidasa M."/>
            <person name="Palculict T."/>
            <person name="Patil S."/>
            <person name="Pu L.-L."/>
            <person name="Saada N."/>
            <person name="Tang L."/>
            <person name="Weissenberger G."/>
            <person name="Zhu Y."/>
            <person name="Hemphill L."/>
            <person name="Shang Y."/>
            <person name="Youmans B."/>
            <person name="Ayvaz T."/>
            <person name="Ross M."/>
            <person name="Santibanez J."/>
            <person name="Aqrawi P."/>
            <person name="Gross S."/>
            <person name="Joshi V."/>
            <person name="Fowler G."/>
            <person name="Nazareth L."/>
            <person name="Reid J."/>
            <person name="Worley K."/>
            <person name="Petrosino J."/>
            <person name="Highlander S."/>
            <person name="Gibbs R."/>
        </authorList>
    </citation>
    <scope>NUCLEOTIDE SEQUENCE [LARGE SCALE GENOMIC DNA]</scope>
    <source>
        <strain evidence="2">ATCC 33030</strain>
    </source>
</reference>
<evidence type="ECO:0000259" key="1">
    <source>
        <dbReference type="Pfam" id="PF13569"/>
    </source>
</evidence>
<feature type="domain" description="DUF4132" evidence="1">
    <location>
        <begin position="32"/>
        <end position="218"/>
    </location>
</feature>
<gene>
    <name evidence="2" type="ORF">HMPREF0291_10150</name>
</gene>
<dbReference type="Pfam" id="PF13569">
    <property type="entry name" value="DUF4132"/>
    <property type="match status" value="1"/>
</dbReference>
<dbReference type="eggNOG" id="COG1413">
    <property type="taxonomic scope" value="Bacteria"/>
</dbReference>
<proteinExistence type="predicted"/>